<dbReference type="AlphaFoldDB" id="A0A2B7Y5V5"/>
<protein>
    <recommendedName>
        <fullName evidence="6">Extracellular membrane protein CFEM domain-containing protein</fullName>
    </recommendedName>
</protein>
<feature type="compositionally biased region" description="Pro residues" evidence="1">
    <location>
        <begin position="90"/>
        <end position="103"/>
    </location>
</feature>
<keyword evidence="2" id="KW-0472">Membrane</keyword>
<feature type="chain" id="PRO_5012451241" description="Extracellular membrane protein CFEM domain-containing protein" evidence="3">
    <location>
        <begin position="23"/>
        <end position="487"/>
    </location>
</feature>
<name>A0A2B7Y5V5_9EURO</name>
<feature type="compositionally biased region" description="Basic and acidic residues" evidence="1">
    <location>
        <begin position="233"/>
        <end position="243"/>
    </location>
</feature>
<proteinExistence type="predicted"/>
<sequence>MRSTFIAIALAVIAINVPRCNGCIQDAAKACNRLSWSIDCCGNVFFERGLAWCPVSSAIDEIRRRCRGTDAGISPNNSPPSTSEGETAAPAPPPPPPPPPSEPLPREPPPREPPPREPPPRKPAAKEPSSGKSPSRESSPKESPPTKRPPTKHFKTERPSDEFFSNEFPLSKSSSNKSPSNGLPSTESHLTESQSAQHAANESLSTKTSTSEPSATGLPTMGSSPTTNTSSHNDQDKNDRDDWSGGLGASGKVALGVTIPLAVLLLLLVFILWLRQRRKKGDFSSLGSQSPAAQEIQPMVYEISGTEIRSTGVRHNSIAELEAAGIDVGENTTLSMPDKLTDSKLLFGKAVPRATRSGDGQQAGKLGNSQQAAPVNPQPQNSGFRDSELAPSATPDSNTISSISPSGHGISPISPVSPMEPLGTLNLQSQRTPSTEPSLKPITEEEREKQGLPSKRETVERWRSEGALRLQKWQMRRMKYGPENKRH</sequence>
<feature type="compositionally biased region" description="Low complexity" evidence="1">
    <location>
        <begin position="368"/>
        <end position="382"/>
    </location>
</feature>
<evidence type="ECO:0000256" key="1">
    <source>
        <dbReference type="SAM" id="MobiDB-lite"/>
    </source>
</evidence>
<feature type="compositionally biased region" description="Polar residues" evidence="1">
    <location>
        <begin position="186"/>
        <end position="214"/>
    </location>
</feature>
<feature type="compositionally biased region" description="Low complexity" evidence="1">
    <location>
        <begin position="400"/>
        <end position="417"/>
    </location>
</feature>
<evidence type="ECO:0008006" key="6">
    <source>
        <dbReference type="Google" id="ProtNLM"/>
    </source>
</evidence>
<dbReference type="Proteomes" id="UP000223968">
    <property type="component" value="Unassembled WGS sequence"/>
</dbReference>
<gene>
    <name evidence="4" type="ORF">AJ79_01734</name>
</gene>
<reference evidence="4 5" key="1">
    <citation type="submission" date="2017-10" db="EMBL/GenBank/DDBJ databases">
        <title>Comparative genomics in systemic dimorphic fungi from Ajellomycetaceae.</title>
        <authorList>
            <person name="Munoz J.F."/>
            <person name="Mcewen J.G."/>
            <person name="Clay O.K."/>
            <person name="Cuomo C.A."/>
        </authorList>
    </citation>
    <scope>NUCLEOTIDE SEQUENCE [LARGE SCALE GENOMIC DNA]</scope>
    <source>
        <strain evidence="4 5">UAMH5409</strain>
    </source>
</reference>
<feature type="compositionally biased region" description="Basic and acidic residues" evidence="1">
    <location>
        <begin position="442"/>
        <end position="466"/>
    </location>
</feature>
<feature type="compositionally biased region" description="Low complexity" evidence="1">
    <location>
        <begin position="170"/>
        <end position="185"/>
    </location>
</feature>
<keyword evidence="3" id="KW-0732">Signal</keyword>
<evidence type="ECO:0000313" key="4">
    <source>
        <dbReference type="EMBL" id="PGH16403.1"/>
    </source>
</evidence>
<feature type="compositionally biased region" description="Basic and acidic residues" evidence="1">
    <location>
        <begin position="104"/>
        <end position="120"/>
    </location>
</feature>
<feature type="compositionally biased region" description="Polar residues" evidence="1">
    <location>
        <begin position="221"/>
        <end position="232"/>
    </location>
</feature>
<keyword evidence="2" id="KW-0812">Transmembrane</keyword>
<evidence type="ECO:0000313" key="5">
    <source>
        <dbReference type="Proteomes" id="UP000223968"/>
    </source>
</evidence>
<comment type="caution">
    <text evidence="4">The sequence shown here is derived from an EMBL/GenBank/DDBJ whole genome shotgun (WGS) entry which is preliminary data.</text>
</comment>
<dbReference type="EMBL" id="PDNB01000017">
    <property type="protein sequence ID" value="PGH16403.1"/>
    <property type="molecule type" value="Genomic_DNA"/>
</dbReference>
<organism evidence="4 5">
    <name type="scientific">Helicocarpus griseus UAMH5409</name>
    <dbReference type="NCBI Taxonomy" id="1447875"/>
    <lineage>
        <taxon>Eukaryota</taxon>
        <taxon>Fungi</taxon>
        <taxon>Dikarya</taxon>
        <taxon>Ascomycota</taxon>
        <taxon>Pezizomycotina</taxon>
        <taxon>Eurotiomycetes</taxon>
        <taxon>Eurotiomycetidae</taxon>
        <taxon>Onygenales</taxon>
        <taxon>Ajellomycetaceae</taxon>
        <taxon>Helicocarpus</taxon>
    </lineage>
</organism>
<feature type="signal peptide" evidence="3">
    <location>
        <begin position="1"/>
        <end position="22"/>
    </location>
</feature>
<accession>A0A2B7Y5V5</accession>
<feature type="transmembrane region" description="Helical" evidence="2">
    <location>
        <begin position="253"/>
        <end position="274"/>
    </location>
</feature>
<keyword evidence="5" id="KW-1185">Reference proteome</keyword>
<feature type="region of interest" description="Disordered" evidence="1">
    <location>
        <begin position="354"/>
        <end position="487"/>
    </location>
</feature>
<evidence type="ECO:0000256" key="2">
    <source>
        <dbReference type="SAM" id="Phobius"/>
    </source>
</evidence>
<feature type="compositionally biased region" description="Polar residues" evidence="1">
    <location>
        <begin position="74"/>
        <end position="85"/>
    </location>
</feature>
<feature type="region of interest" description="Disordered" evidence="1">
    <location>
        <begin position="68"/>
        <end position="244"/>
    </location>
</feature>
<evidence type="ECO:0000256" key="3">
    <source>
        <dbReference type="SAM" id="SignalP"/>
    </source>
</evidence>
<keyword evidence="2" id="KW-1133">Transmembrane helix</keyword>
<feature type="compositionally biased region" description="Polar residues" evidence="1">
    <location>
        <begin position="425"/>
        <end position="437"/>
    </location>
</feature>